<dbReference type="Gene3D" id="2.40.70.10">
    <property type="entry name" value="Acid Proteases"/>
    <property type="match status" value="1"/>
</dbReference>
<keyword evidence="2" id="KW-1185">Reference proteome</keyword>
<evidence type="ECO:0000313" key="2">
    <source>
        <dbReference type="Proteomes" id="UP000593572"/>
    </source>
</evidence>
<dbReference type="Proteomes" id="UP000593572">
    <property type="component" value="Unassembled WGS sequence"/>
</dbReference>
<dbReference type="SUPFAM" id="SSF50630">
    <property type="entry name" value="Acid proteases"/>
    <property type="match status" value="1"/>
</dbReference>
<protein>
    <recommendedName>
        <fullName evidence="3">Aspartic peptidase DDI1-type domain-containing protein</fullName>
    </recommendedName>
</protein>
<accession>A0A7J8N313</accession>
<comment type="caution">
    <text evidence="1">The sequence shown here is derived from an EMBL/GenBank/DDBJ whole genome shotgun (WGS) entry which is preliminary data.</text>
</comment>
<evidence type="ECO:0008006" key="3">
    <source>
        <dbReference type="Google" id="ProtNLM"/>
    </source>
</evidence>
<dbReference type="InterPro" id="IPR021109">
    <property type="entry name" value="Peptidase_aspartic_dom_sf"/>
</dbReference>
<feature type="non-terminal residue" evidence="1">
    <location>
        <position position="102"/>
    </location>
</feature>
<name>A0A7J8N313_9ROSI</name>
<organism evidence="1 2">
    <name type="scientific">Gossypium lobatum</name>
    <dbReference type="NCBI Taxonomy" id="34289"/>
    <lineage>
        <taxon>Eukaryota</taxon>
        <taxon>Viridiplantae</taxon>
        <taxon>Streptophyta</taxon>
        <taxon>Embryophyta</taxon>
        <taxon>Tracheophyta</taxon>
        <taxon>Spermatophyta</taxon>
        <taxon>Magnoliopsida</taxon>
        <taxon>eudicotyledons</taxon>
        <taxon>Gunneridae</taxon>
        <taxon>Pentapetalae</taxon>
        <taxon>rosids</taxon>
        <taxon>malvids</taxon>
        <taxon>Malvales</taxon>
        <taxon>Malvaceae</taxon>
        <taxon>Malvoideae</taxon>
        <taxon>Gossypium</taxon>
    </lineage>
</organism>
<dbReference type="AlphaFoldDB" id="A0A7J8N313"/>
<dbReference type="EMBL" id="JABEZX010000011">
    <property type="protein sequence ID" value="MBA0571283.1"/>
    <property type="molecule type" value="Genomic_DNA"/>
</dbReference>
<evidence type="ECO:0000313" key="1">
    <source>
        <dbReference type="EMBL" id="MBA0571283.1"/>
    </source>
</evidence>
<gene>
    <name evidence="1" type="ORF">Golob_004864</name>
</gene>
<reference evidence="1 2" key="1">
    <citation type="journal article" date="2019" name="Genome Biol. Evol.">
        <title>Insights into the evolution of the New World diploid cottons (Gossypium, subgenus Houzingenia) based on genome sequencing.</title>
        <authorList>
            <person name="Grover C.E."/>
            <person name="Arick M.A. 2nd"/>
            <person name="Thrash A."/>
            <person name="Conover J.L."/>
            <person name="Sanders W.S."/>
            <person name="Peterson D.G."/>
            <person name="Frelichowski J.E."/>
            <person name="Scheffler J.A."/>
            <person name="Scheffler B.E."/>
            <person name="Wendel J.F."/>
        </authorList>
    </citation>
    <scope>NUCLEOTIDE SEQUENCE [LARGE SCALE GENOMIC DNA]</scope>
    <source>
        <strain evidence="1">157</strain>
        <tissue evidence="1">Leaf</tissue>
    </source>
</reference>
<proteinExistence type="predicted"/>
<sequence>MNKDYPKVSSFLAIKKNNEPEVVKPIKKKTSKVNSMVLIPKKRDGREGLMFVDINIAGQRRTPLIDTGASDLFISKKDAPTMGVVCNVELQIGEWKGNEEFE</sequence>